<feature type="compositionally biased region" description="Gly residues" evidence="1">
    <location>
        <begin position="1"/>
        <end position="11"/>
    </location>
</feature>
<sequence length="73" mass="7617">MRVPGRPGGYPSGPTGEGITVEKKDAGASTDQHVTGADENEDMPVDAEPTAETPSHGSSNAEFNAAREPHERD</sequence>
<protein>
    <submittedName>
        <fullName evidence="2">Uncharacterized protein</fullName>
    </submittedName>
</protein>
<evidence type="ECO:0000313" key="3">
    <source>
        <dbReference type="Proteomes" id="UP000199645"/>
    </source>
</evidence>
<feature type="compositionally biased region" description="Polar residues" evidence="1">
    <location>
        <begin position="52"/>
        <end position="62"/>
    </location>
</feature>
<dbReference type="Proteomes" id="UP000199645">
    <property type="component" value="Unassembled WGS sequence"/>
</dbReference>
<proteinExistence type="predicted"/>
<evidence type="ECO:0000256" key="1">
    <source>
        <dbReference type="SAM" id="MobiDB-lite"/>
    </source>
</evidence>
<gene>
    <name evidence="2" type="ORF">SAMN05421541_120101</name>
</gene>
<feature type="region of interest" description="Disordered" evidence="1">
    <location>
        <begin position="1"/>
        <end position="73"/>
    </location>
</feature>
<keyword evidence="3" id="KW-1185">Reference proteome</keyword>
<dbReference type="OrthoDB" id="3298189at2"/>
<dbReference type="STRING" id="35752.SAMN05421541_120101"/>
<evidence type="ECO:0000313" key="2">
    <source>
        <dbReference type="EMBL" id="SFF75111.1"/>
    </source>
</evidence>
<name>A0A1I2LD63_9ACTN</name>
<dbReference type="AlphaFoldDB" id="A0A1I2LD63"/>
<accession>A0A1I2LD63</accession>
<dbReference type="EMBL" id="FONV01000020">
    <property type="protein sequence ID" value="SFF75111.1"/>
    <property type="molecule type" value="Genomic_DNA"/>
</dbReference>
<organism evidence="2 3">
    <name type="scientific">Actinoplanes philippinensis</name>
    <dbReference type="NCBI Taxonomy" id="35752"/>
    <lineage>
        <taxon>Bacteria</taxon>
        <taxon>Bacillati</taxon>
        <taxon>Actinomycetota</taxon>
        <taxon>Actinomycetes</taxon>
        <taxon>Micromonosporales</taxon>
        <taxon>Micromonosporaceae</taxon>
        <taxon>Actinoplanes</taxon>
    </lineage>
</organism>
<reference evidence="2 3" key="1">
    <citation type="submission" date="2016-10" db="EMBL/GenBank/DDBJ databases">
        <authorList>
            <person name="de Groot N.N."/>
        </authorList>
    </citation>
    <scope>NUCLEOTIDE SEQUENCE [LARGE SCALE GENOMIC DNA]</scope>
    <source>
        <strain evidence="2 3">DSM 43019</strain>
    </source>
</reference>